<dbReference type="GO" id="GO:0035371">
    <property type="term" value="C:microtubule plus-end"/>
    <property type="evidence" value="ECO:0007669"/>
    <property type="project" value="TreeGrafter"/>
</dbReference>
<evidence type="ECO:0000256" key="2">
    <source>
        <dbReference type="ARBA" id="ARBA00023054"/>
    </source>
</evidence>
<reference evidence="4" key="1">
    <citation type="submission" date="2023-08" db="EMBL/GenBank/DDBJ databases">
        <authorList>
            <person name="Alioto T."/>
            <person name="Alioto T."/>
            <person name="Gomez Garrido J."/>
        </authorList>
    </citation>
    <scope>NUCLEOTIDE SEQUENCE</scope>
</reference>
<feature type="region of interest" description="Disordered" evidence="3">
    <location>
        <begin position="423"/>
        <end position="528"/>
    </location>
</feature>
<feature type="compositionally biased region" description="Low complexity" evidence="3">
    <location>
        <begin position="192"/>
        <end position="207"/>
    </location>
</feature>
<accession>A0AA36F5R3</accession>
<feature type="region of interest" description="Disordered" evidence="3">
    <location>
        <begin position="178"/>
        <end position="214"/>
    </location>
</feature>
<feature type="compositionally biased region" description="Polar residues" evidence="3">
    <location>
        <begin position="427"/>
        <end position="441"/>
    </location>
</feature>
<feature type="compositionally biased region" description="Basic and acidic residues" evidence="3">
    <location>
        <begin position="516"/>
        <end position="528"/>
    </location>
</feature>
<name>A0AA36F5R3_OCTVU</name>
<feature type="region of interest" description="Disordered" evidence="3">
    <location>
        <begin position="235"/>
        <end position="410"/>
    </location>
</feature>
<dbReference type="InterPro" id="IPR026179">
    <property type="entry name" value="Slain"/>
</dbReference>
<proteinExistence type="inferred from homology"/>
<dbReference type="GO" id="GO:0007020">
    <property type="term" value="P:microtubule nucleation"/>
    <property type="evidence" value="ECO:0007669"/>
    <property type="project" value="TreeGrafter"/>
</dbReference>
<feature type="region of interest" description="Disordered" evidence="3">
    <location>
        <begin position="1"/>
        <end position="24"/>
    </location>
</feature>
<feature type="compositionally biased region" description="Low complexity" evidence="3">
    <location>
        <begin position="472"/>
        <end position="496"/>
    </location>
</feature>
<dbReference type="GO" id="GO:0031116">
    <property type="term" value="P:positive regulation of microtubule polymerization"/>
    <property type="evidence" value="ECO:0007669"/>
    <property type="project" value="TreeGrafter"/>
</dbReference>
<dbReference type="PANTHER" id="PTHR22406">
    <property type="entry name" value="NASCENT POLYPEPTIDE-ASSOCIATED COMPLEX SUBUNIT ALPHA, MUSCLE-SPECIFIC FORM"/>
    <property type="match status" value="1"/>
</dbReference>
<feature type="compositionally biased region" description="Basic residues" evidence="3">
    <location>
        <begin position="69"/>
        <end position="86"/>
    </location>
</feature>
<protein>
    <recommendedName>
        <fullName evidence="6">SLAIN motif-containing protein 2</fullName>
    </recommendedName>
</protein>
<feature type="compositionally biased region" description="Low complexity" evidence="3">
    <location>
        <begin position="58"/>
        <end position="68"/>
    </location>
</feature>
<dbReference type="AlphaFoldDB" id="A0AA36F5R3"/>
<feature type="compositionally biased region" description="Polar residues" evidence="3">
    <location>
        <begin position="311"/>
        <end position="337"/>
    </location>
</feature>
<evidence type="ECO:0000313" key="5">
    <source>
        <dbReference type="Proteomes" id="UP001162480"/>
    </source>
</evidence>
<gene>
    <name evidence="4" type="ORF">OCTVUL_1B010480</name>
</gene>
<feature type="compositionally biased region" description="Polar residues" evidence="3">
    <location>
        <begin position="451"/>
        <end position="471"/>
    </location>
</feature>
<feature type="compositionally biased region" description="Polar residues" evidence="3">
    <location>
        <begin position="358"/>
        <end position="378"/>
    </location>
</feature>
<comment type="similarity">
    <text evidence="1">Belongs to the SLAIN motif-containing family.</text>
</comment>
<evidence type="ECO:0000256" key="3">
    <source>
        <dbReference type="SAM" id="MobiDB-lite"/>
    </source>
</evidence>
<dbReference type="Pfam" id="PF15301">
    <property type="entry name" value="SLAIN"/>
    <property type="match status" value="1"/>
</dbReference>
<dbReference type="PANTHER" id="PTHR22406:SF7">
    <property type="entry name" value="NASCENT POLYPEPTIDE-ASSOCIATED COMPLEX SUBUNIT ALPHA, MUSCLE-SPECIFIC FORM"/>
    <property type="match status" value="1"/>
</dbReference>
<feature type="compositionally biased region" description="Low complexity" evidence="3">
    <location>
        <begin position="344"/>
        <end position="357"/>
    </location>
</feature>
<dbReference type="EMBL" id="OX597820">
    <property type="protein sequence ID" value="CAI9725482.1"/>
    <property type="molecule type" value="Genomic_DNA"/>
</dbReference>
<dbReference type="GO" id="GO:0031122">
    <property type="term" value="P:cytoplasmic microtubule organization"/>
    <property type="evidence" value="ECO:0007669"/>
    <property type="project" value="TreeGrafter"/>
</dbReference>
<sequence length="528" mass="58312">MNSVSKKETSASPVEANLVDPQAEVRKLQELVKRLELQNELLRSKQKLNNGDVDTKLNQHNGSTGHNNSHQHNHQQHNHHNNHHSQQHQNNSCSNNNSTHQTVEDDVDIIDVNSISSKDDEFSWLYSSPKPPTERQTQVSPYMWVREEFDHPKAEVKLARKSLVLKLEEVARLSKTSPTLSGSYTIGNHVPSTKSRLSTSEFSSTSTPPHVPSIKQPLLSTLAIHRSAFVNKGTRVDTNTFTRPKKNKESLRLLPVESTSNKETEPQSQVANRIPDVSDIQNMAKLQEESLRQSISPLSSPRKVYRPRQIPQPSSSAGISDSEPSTTVSPVGSNRSSPGRDESMSSSRRNSHSMASNGGSESNSPPDSPFSSQNQINCINHHPQDEGRRGMSNMYKLVTPPPPIYSSDSSLDACSDEMLYVAGGTPESATRQPSRLQQPGRPTSPLVSHLKQPNNVRRGSSPIRSNLPQPGSMSARRSIPRPSSAPRSSLPAPRRSGIPFKPQEKPPTSAITSPGPEEKKKIRELTLK</sequence>
<evidence type="ECO:0000313" key="4">
    <source>
        <dbReference type="EMBL" id="CAI9725482.1"/>
    </source>
</evidence>
<evidence type="ECO:0000256" key="1">
    <source>
        <dbReference type="ARBA" id="ARBA00006652"/>
    </source>
</evidence>
<keyword evidence="5" id="KW-1185">Reference proteome</keyword>
<feature type="compositionally biased region" description="Low complexity" evidence="3">
    <location>
        <begin position="87"/>
        <end position="100"/>
    </location>
</feature>
<dbReference type="Proteomes" id="UP001162480">
    <property type="component" value="Chromosome 7"/>
</dbReference>
<feature type="region of interest" description="Disordered" evidence="3">
    <location>
        <begin position="46"/>
        <end position="100"/>
    </location>
</feature>
<organism evidence="4 5">
    <name type="scientific">Octopus vulgaris</name>
    <name type="common">Common octopus</name>
    <dbReference type="NCBI Taxonomy" id="6645"/>
    <lineage>
        <taxon>Eukaryota</taxon>
        <taxon>Metazoa</taxon>
        <taxon>Spiralia</taxon>
        <taxon>Lophotrochozoa</taxon>
        <taxon>Mollusca</taxon>
        <taxon>Cephalopoda</taxon>
        <taxon>Coleoidea</taxon>
        <taxon>Octopodiformes</taxon>
        <taxon>Octopoda</taxon>
        <taxon>Incirrata</taxon>
        <taxon>Octopodidae</taxon>
        <taxon>Octopus</taxon>
    </lineage>
</organism>
<evidence type="ECO:0008006" key="6">
    <source>
        <dbReference type="Google" id="ProtNLM"/>
    </source>
</evidence>
<keyword evidence="2" id="KW-0175">Coiled coil</keyword>